<evidence type="ECO:0000313" key="5">
    <source>
        <dbReference type="EMBL" id="QHC35612.1"/>
    </source>
</evidence>
<name>A0A857FN47_KOMXY</name>
<keyword evidence="2" id="KW-0238">DNA-binding</keyword>
<dbReference type="SMART" id="SM00895">
    <property type="entry name" value="FCD"/>
    <property type="match status" value="1"/>
</dbReference>
<dbReference type="EMBL" id="CP041348">
    <property type="protein sequence ID" value="QHC35612.1"/>
    <property type="molecule type" value="Genomic_DNA"/>
</dbReference>
<dbReference type="PANTHER" id="PTHR43537">
    <property type="entry name" value="TRANSCRIPTIONAL REGULATOR, GNTR FAMILY"/>
    <property type="match status" value="1"/>
</dbReference>
<keyword evidence="1" id="KW-0805">Transcription regulation</keyword>
<evidence type="ECO:0000313" key="6">
    <source>
        <dbReference type="Proteomes" id="UP000464674"/>
    </source>
</evidence>
<dbReference type="RefSeq" id="WP_159262063.1">
    <property type="nucleotide sequence ID" value="NZ_CP041348.1"/>
</dbReference>
<proteinExistence type="predicted"/>
<dbReference type="SUPFAM" id="SSF46785">
    <property type="entry name" value="Winged helix' DNA-binding domain"/>
    <property type="match status" value="1"/>
</dbReference>
<dbReference type="SUPFAM" id="SSF48008">
    <property type="entry name" value="GntR ligand-binding domain-like"/>
    <property type="match status" value="1"/>
</dbReference>
<evidence type="ECO:0000256" key="2">
    <source>
        <dbReference type="ARBA" id="ARBA00023125"/>
    </source>
</evidence>
<dbReference type="InterPro" id="IPR036390">
    <property type="entry name" value="WH_DNA-bd_sf"/>
</dbReference>
<dbReference type="PANTHER" id="PTHR43537:SF5">
    <property type="entry name" value="UXU OPERON TRANSCRIPTIONAL REGULATOR"/>
    <property type="match status" value="1"/>
</dbReference>
<dbReference type="InterPro" id="IPR036388">
    <property type="entry name" value="WH-like_DNA-bd_sf"/>
</dbReference>
<sequence length="235" mass="26533">MATKPRRVAQSLTNKIYLLLRNEILSCRIRPGAELSEGTLAERYNTSKTPVREALSKLRAEGLVQSFPRRGYQVAHVTFQDMNELFEVRNMLEGRAAELASQNISEGDAKKLEELANILYDSSEHVSVENFVQANRSFHEGIARASGNNRLFHMVIQVLDELQRFFVIGAQNRDISDETKDLHIQIVDALKAHDPVEARRIMILHNTITQRGLLSALTESQNSSIHFMPVLDPVG</sequence>
<dbReference type="InterPro" id="IPR008920">
    <property type="entry name" value="TF_FadR/GntR_C"/>
</dbReference>
<dbReference type="Proteomes" id="UP000464674">
    <property type="component" value="Chromosome"/>
</dbReference>
<dbReference type="GO" id="GO:0003677">
    <property type="term" value="F:DNA binding"/>
    <property type="evidence" value="ECO:0007669"/>
    <property type="project" value="UniProtKB-KW"/>
</dbReference>
<dbReference type="Pfam" id="PF00392">
    <property type="entry name" value="GntR"/>
    <property type="match status" value="1"/>
</dbReference>
<dbReference type="Pfam" id="PF07729">
    <property type="entry name" value="FCD"/>
    <property type="match status" value="1"/>
</dbReference>
<gene>
    <name evidence="5" type="ORF">FMA36_09065</name>
</gene>
<dbReference type="InterPro" id="IPR000524">
    <property type="entry name" value="Tscrpt_reg_HTH_GntR"/>
</dbReference>
<dbReference type="Gene3D" id="1.20.120.530">
    <property type="entry name" value="GntR ligand-binding domain-like"/>
    <property type="match status" value="1"/>
</dbReference>
<keyword evidence="3" id="KW-0804">Transcription</keyword>
<dbReference type="PROSITE" id="PS50949">
    <property type="entry name" value="HTH_GNTR"/>
    <property type="match status" value="1"/>
</dbReference>
<dbReference type="AlphaFoldDB" id="A0A857FN47"/>
<organism evidence="5 6">
    <name type="scientific">Komagataeibacter xylinus</name>
    <name type="common">Gluconacetobacter xylinus</name>
    <dbReference type="NCBI Taxonomy" id="28448"/>
    <lineage>
        <taxon>Bacteria</taxon>
        <taxon>Pseudomonadati</taxon>
        <taxon>Pseudomonadota</taxon>
        <taxon>Alphaproteobacteria</taxon>
        <taxon>Acetobacterales</taxon>
        <taxon>Acetobacteraceae</taxon>
        <taxon>Komagataeibacter</taxon>
    </lineage>
</organism>
<dbReference type="GO" id="GO:0003700">
    <property type="term" value="F:DNA-binding transcription factor activity"/>
    <property type="evidence" value="ECO:0007669"/>
    <property type="project" value="InterPro"/>
</dbReference>
<reference evidence="5 6" key="1">
    <citation type="journal article" date="2020" name="Carbohydr. Polym.">
        <title>Characterization and optimization of production of bacterial cellulose from strain CGMCC 17276 based on whole-genome analysis.</title>
        <authorList>
            <person name="Lu T."/>
            <person name="Gao H."/>
            <person name="Liao B."/>
            <person name="Wu J."/>
            <person name="Zhang W."/>
            <person name="Huang J."/>
            <person name="Liu M."/>
            <person name="Huang J."/>
            <person name="Chang Z."/>
            <person name="Jin M."/>
            <person name="Yi Z."/>
            <person name="Jiang D."/>
        </authorList>
    </citation>
    <scope>NUCLEOTIDE SEQUENCE [LARGE SCALE GENOMIC DNA]</scope>
    <source>
        <strain evidence="5 6">CGMCC 17276</strain>
    </source>
</reference>
<dbReference type="CDD" id="cd07377">
    <property type="entry name" value="WHTH_GntR"/>
    <property type="match status" value="1"/>
</dbReference>
<evidence type="ECO:0000256" key="3">
    <source>
        <dbReference type="ARBA" id="ARBA00023163"/>
    </source>
</evidence>
<evidence type="ECO:0000256" key="1">
    <source>
        <dbReference type="ARBA" id="ARBA00023015"/>
    </source>
</evidence>
<protein>
    <submittedName>
        <fullName evidence="5">GntR family transcriptional regulator</fullName>
    </submittedName>
</protein>
<dbReference type="OrthoDB" id="7260290at2"/>
<feature type="domain" description="HTH gntR-type" evidence="4">
    <location>
        <begin position="10"/>
        <end position="77"/>
    </location>
</feature>
<dbReference type="InterPro" id="IPR011711">
    <property type="entry name" value="GntR_C"/>
</dbReference>
<dbReference type="SMART" id="SM00345">
    <property type="entry name" value="HTH_GNTR"/>
    <property type="match status" value="1"/>
</dbReference>
<dbReference type="Gene3D" id="1.10.10.10">
    <property type="entry name" value="Winged helix-like DNA-binding domain superfamily/Winged helix DNA-binding domain"/>
    <property type="match status" value="1"/>
</dbReference>
<evidence type="ECO:0000259" key="4">
    <source>
        <dbReference type="PROSITE" id="PS50949"/>
    </source>
</evidence>
<accession>A0A857FN47</accession>